<evidence type="ECO:0000313" key="1">
    <source>
        <dbReference type="EMBL" id="KAH6922086.1"/>
    </source>
</evidence>
<organism evidence="1 2">
    <name type="scientific">Hyalomma asiaticum</name>
    <name type="common">Tick</name>
    <dbReference type="NCBI Taxonomy" id="266040"/>
    <lineage>
        <taxon>Eukaryota</taxon>
        <taxon>Metazoa</taxon>
        <taxon>Ecdysozoa</taxon>
        <taxon>Arthropoda</taxon>
        <taxon>Chelicerata</taxon>
        <taxon>Arachnida</taxon>
        <taxon>Acari</taxon>
        <taxon>Parasitiformes</taxon>
        <taxon>Ixodida</taxon>
        <taxon>Ixodoidea</taxon>
        <taxon>Ixodidae</taxon>
        <taxon>Hyalomminae</taxon>
        <taxon>Hyalomma</taxon>
    </lineage>
</organism>
<dbReference type="EMBL" id="CM023489">
    <property type="protein sequence ID" value="KAH6922086.1"/>
    <property type="molecule type" value="Genomic_DNA"/>
</dbReference>
<proteinExistence type="predicted"/>
<accession>A0ACB7RKB1</accession>
<name>A0ACB7RKB1_HYAAI</name>
<protein>
    <submittedName>
        <fullName evidence="1">Uncharacterized protein</fullName>
    </submittedName>
</protein>
<gene>
    <name evidence="1" type="ORF">HPB50_009073</name>
</gene>
<dbReference type="Proteomes" id="UP000821845">
    <property type="component" value="Chromosome 9"/>
</dbReference>
<sequence>MRHSVPTPLGTSKTQQLHLQLQQRAAAAVAAASSAGGWPGGGDSKGALPQGAGGTGNAGSGAPMGASGGGTSPDLSPLLVMNSLAQQQVQQLLQQQLLSPAQLQQILATQQQTFLFQQQASARRSAYRTGVVIVRDCPEQLQFIMVQQSQVLQQLNGLNSGSSSSHGGAAIASQDASPGGGKGSASGKPGRQQLQLQLQQLALQQHQIMQQLQISHRQYLLGLPPFLLPQALNTDLQGLWKDGVASSLDVDGGPLKGLNGLLGSAAAAAAVAAQQQQQQSQQQQQQQQQHAPPGPPPPLGMPTAQHPPTSQQSSGARLVNGNNTVLQSALQGLQSSHQQQQQQQQLQQQQQHSASMGSLCHGPNETGSASSSPSTFQQQLGKEERSSGASGANSGHALYGHGVCKWPGCDAECEDYQAFVKHLNTEHQLDDRSTAQARVQMQVVSQLELQLDKERDRLQSMMAHLHMKPPNGSPSGSGNKDSLLSSTPKPATSSPQALLPISPSPPPLAMSSPLMTSRLLGLPSSTQAPGSGPIRRRLSDKGVSPLSGMEIASLPDSPIRRRVAERANLDITEEIQRNREFYKSADVRPPFTYASLIRQAIIESPDKQLTLNEIYNWFQNTFCYFRRNAATWKNAVRHNLSLHKCFMRVENVKGAVWTVDEIEFYKRRPQRLQDRIAGGLPVPSQQVGQRSVRSPNLQQSPGLYGESLNASLQAALAESNLSFLSAAISGTAVSTAASIAGGVVMPGARPPSAGNGPLSSPVVSSGGLLPAAPQLHGDAAAAERFVAGMLGQGLAGERLTSNGVHIKQEPVVEEPSSDLEEPMEATPDQLVTGSVLEDDLGSDEAPRPSDGMDAALGGRDSATEREDNEEAEDLSLSSSTTTPCETPVSNST</sequence>
<evidence type="ECO:0000313" key="2">
    <source>
        <dbReference type="Proteomes" id="UP000821845"/>
    </source>
</evidence>
<keyword evidence="2" id="KW-1185">Reference proteome</keyword>
<reference evidence="1" key="1">
    <citation type="submission" date="2020-05" db="EMBL/GenBank/DDBJ databases">
        <title>Large-scale comparative analyses of tick genomes elucidate their genetic diversity and vector capacities.</title>
        <authorList>
            <person name="Jia N."/>
            <person name="Wang J."/>
            <person name="Shi W."/>
            <person name="Du L."/>
            <person name="Sun Y."/>
            <person name="Zhan W."/>
            <person name="Jiang J."/>
            <person name="Wang Q."/>
            <person name="Zhang B."/>
            <person name="Ji P."/>
            <person name="Sakyi L.B."/>
            <person name="Cui X."/>
            <person name="Yuan T."/>
            <person name="Jiang B."/>
            <person name="Yang W."/>
            <person name="Lam T.T.-Y."/>
            <person name="Chang Q."/>
            <person name="Ding S."/>
            <person name="Wang X."/>
            <person name="Zhu J."/>
            <person name="Ruan X."/>
            <person name="Zhao L."/>
            <person name="Wei J."/>
            <person name="Que T."/>
            <person name="Du C."/>
            <person name="Cheng J."/>
            <person name="Dai P."/>
            <person name="Han X."/>
            <person name="Huang E."/>
            <person name="Gao Y."/>
            <person name="Liu J."/>
            <person name="Shao H."/>
            <person name="Ye R."/>
            <person name="Li L."/>
            <person name="Wei W."/>
            <person name="Wang X."/>
            <person name="Wang C."/>
            <person name="Yang T."/>
            <person name="Huo Q."/>
            <person name="Li W."/>
            <person name="Guo W."/>
            <person name="Chen H."/>
            <person name="Zhou L."/>
            <person name="Ni X."/>
            <person name="Tian J."/>
            <person name="Zhou Y."/>
            <person name="Sheng Y."/>
            <person name="Liu T."/>
            <person name="Pan Y."/>
            <person name="Xia L."/>
            <person name="Li J."/>
            <person name="Zhao F."/>
            <person name="Cao W."/>
        </authorList>
    </citation>
    <scope>NUCLEOTIDE SEQUENCE</scope>
    <source>
        <strain evidence="1">Hyas-2018</strain>
    </source>
</reference>
<comment type="caution">
    <text evidence="1">The sequence shown here is derived from an EMBL/GenBank/DDBJ whole genome shotgun (WGS) entry which is preliminary data.</text>
</comment>